<dbReference type="InterPro" id="IPR002347">
    <property type="entry name" value="SDR_fam"/>
</dbReference>
<evidence type="ECO:0000256" key="1">
    <source>
        <dbReference type="ARBA" id="ARBA00006484"/>
    </source>
</evidence>
<name>A0A4Z0LTE7_9GAMM</name>
<organism evidence="4 5">
    <name type="scientific">Mangrovimicrobium sediminis</name>
    <dbReference type="NCBI Taxonomy" id="2562682"/>
    <lineage>
        <taxon>Bacteria</taxon>
        <taxon>Pseudomonadati</taxon>
        <taxon>Pseudomonadota</taxon>
        <taxon>Gammaproteobacteria</taxon>
        <taxon>Cellvibrionales</taxon>
        <taxon>Halieaceae</taxon>
        <taxon>Mangrovimicrobium</taxon>
    </lineage>
</organism>
<evidence type="ECO:0000256" key="2">
    <source>
        <dbReference type="ARBA" id="ARBA00023002"/>
    </source>
</evidence>
<accession>A0A4Z0LTE7</accession>
<proteinExistence type="inferred from homology"/>
<dbReference type="Gene3D" id="3.40.50.720">
    <property type="entry name" value="NAD(P)-binding Rossmann-like Domain"/>
    <property type="match status" value="1"/>
</dbReference>
<evidence type="ECO:0000313" key="5">
    <source>
        <dbReference type="Proteomes" id="UP000298050"/>
    </source>
</evidence>
<comment type="similarity">
    <text evidence="1 3">Belongs to the short-chain dehydrogenases/reductases (SDR) family.</text>
</comment>
<dbReference type="PRINTS" id="PR00081">
    <property type="entry name" value="GDHRDH"/>
</dbReference>
<dbReference type="Pfam" id="PF00106">
    <property type="entry name" value="adh_short"/>
    <property type="match status" value="1"/>
</dbReference>
<sequence>MSKIIVITGAGVGLGRALARRFAHDGERVVLLGRTLSKVEAAAAEIGDNAMAVGCDVGDPDSVRAAFARIGEQYPQIDVLINNAAIFEPFQVVNASDRQILGAVTTNLAGPMLCARSAIPLLAAGGQIINVTSESIALPFPHLSVYQATKAGLERFSESLRIELEDSGIRVTNVRAGAMFEEGKTWDVDMNDAMAFHQAAMAAGLNLTERPISQFESVTDVFRVLLDLPADLQTASINLHARKS</sequence>
<dbReference type="CDD" id="cd05233">
    <property type="entry name" value="SDR_c"/>
    <property type="match status" value="1"/>
</dbReference>
<comment type="caution">
    <text evidence="4">The sequence shown here is derived from an EMBL/GenBank/DDBJ whole genome shotgun (WGS) entry which is preliminary data.</text>
</comment>
<dbReference type="GO" id="GO:0016491">
    <property type="term" value="F:oxidoreductase activity"/>
    <property type="evidence" value="ECO:0007669"/>
    <property type="project" value="UniProtKB-KW"/>
</dbReference>
<dbReference type="EMBL" id="SRLE01000034">
    <property type="protein sequence ID" value="TGD70477.1"/>
    <property type="molecule type" value="Genomic_DNA"/>
</dbReference>
<dbReference type="PANTHER" id="PTHR44196">
    <property type="entry name" value="DEHYDROGENASE/REDUCTASE SDR FAMILY MEMBER 7B"/>
    <property type="match status" value="1"/>
</dbReference>
<protein>
    <submittedName>
        <fullName evidence="4">SDR family oxidoreductase</fullName>
    </submittedName>
</protein>
<dbReference type="RefSeq" id="WP_135446657.1">
    <property type="nucleotide sequence ID" value="NZ_SRLE01000034.1"/>
</dbReference>
<evidence type="ECO:0000256" key="3">
    <source>
        <dbReference type="RuleBase" id="RU000363"/>
    </source>
</evidence>
<dbReference type="GO" id="GO:0016020">
    <property type="term" value="C:membrane"/>
    <property type="evidence" value="ECO:0007669"/>
    <property type="project" value="TreeGrafter"/>
</dbReference>
<evidence type="ECO:0000313" key="4">
    <source>
        <dbReference type="EMBL" id="TGD70477.1"/>
    </source>
</evidence>
<gene>
    <name evidence="4" type="ORF">E4634_21055</name>
</gene>
<dbReference type="PRINTS" id="PR00080">
    <property type="entry name" value="SDRFAMILY"/>
</dbReference>
<keyword evidence="2" id="KW-0560">Oxidoreductase</keyword>
<keyword evidence="5" id="KW-1185">Reference proteome</keyword>
<dbReference type="SUPFAM" id="SSF51735">
    <property type="entry name" value="NAD(P)-binding Rossmann-fold domains"/>
    <property type="match status" value="1"/>
</dbReference>
<dbReference type="Proteomes" id="UP000298050">
    <property type="component" value="Unassembled WGS sequence"/>
</dbReference>
<reference evidence="4 5" key="1">
    <citation type="submission" date="2019-04" db="EMBL/GenBank/DDBJ databases">
        <title>Taxonomy of novel Haliea sp. from mangrove soil of West Coast of India.</title>
        <authorList>
            <person name="Verma A."/>
            <person name="Kumar P."/>
            <person name="Krishnamurthi S."/>
        </authorList>
    </citation>
    <scope>NUCLEOTIDE SEQUENCE [LARGE SCALE GENOMIC DNA]</scope>
    <source>
        <strain evidence="4 5">SAOS-164</strain>
    </source>
</reference>
<dbReference type="PANTHER" id="PTHR44196:SF1">
    <property type="entry name" value="DEHYDROGENASE_REDUCTASE SDR FAMILY MEMBER 7B"/>
    <property type="match status" value="1"/>
</dbReference>
<dbReference type="OrthoDB" id="9810734at2"/>
<dbReference type="AlphaFoldDB" id="A0A4Z0LTE7"/>
<dbReference type="InterPro" id="IPR036291">
    <property type="entry name" value="NAD(P)-bd_dom_sf"/>
</dbReference>